<reference evidence="11 12" key="1">
    <citation type="submission" date="2020-10" db="EMBL/GenBank/DDBJ databases">
        <title>Chromosome-scale genome assembly of the Allis shad, Alosa alosa.</title>
        <authorList>
            <person name="Margot Z."/>
            <person name="Christophe K."/>
            <person name="Cabau C."/>
            <person name="Louis A."/>
            <person name="Berthelot C."/>
            <person name="Parey E."/>
            <person name="Roest Crollius H."/>
            <person name="Montfort J."/>
            <person name="Robinson-Rechavi M."/>
            <person name="Bucao C."/>
            <person name="Bouchez O."/>
            <person name="Gislard M."/>
            <person name="Lluch J."/>
            <person name="Milhes M."/>
            <person name="Lampietro C."/>
            <person name="Lopez Roques C."/>
            <person name="Donnadieu C."/>
            <person name="Braasch I."/>
            <person name="Desvignes T."/>
            <person name="Postlethwait J."/>
            <person name="Bobe J."/>
            <person name="Guiguen Y."/>
        </authorList>
    </citation>
    <scope>NUCLEOTIDE SEQUENCE [LARGE SCALE GENOMIC DNA]</scope>
    <source>
        <strain evidence="11">M-15738</strain>
        <tissue evidence="11">Blood</tissue>
    </source>
</reference>
<dbReference type="AlphaFoldDB" id="A0AAV6HDB3"/>
<dbReference type="PROSITE" id="PS51362">
    <property type="entry name" value="TGF_BETA_2"/>
    <property type="match status" value="1"/>
</dbReference>
<keyword evidence="4 9" id="KW-0732">Signal</keyword>
<dbReference type="SMART" id="SM00204">
    <property type="entry name" value="TGFB"/>
    <property type="match status" value="1"/>
</dbReference>
<feature type="signal peptide" evidence="9">
    <location>
        <begin position="1"/>
        <end position="25"/>
    </location>
</feature>
<evidence type="ECO:0000256" key="7">
    <source>
        <dbReference type="ARBA" id="ARBA00023180"/>
    </source>
</evidence>
<evidence type="ECO:0000256" key="9">
    <source>
        <dbReference type="SAM" id="SignalP"/>
    </source>
</evidence>
<dbReference type="InterPro" id="IPR001839">
    <property type="entry name" value="TGF-b_C"/>
</dbReference>
<sequence>MLCSVAQWILLSLGTFALCFTLVRCSAHRQHGEAHRTLQLDALKASILGYLGMDRPPALRARESRQELDRMFEQYRQMQQLFRGNSTQEETLTQHTHRVSTTILPVSVVPVSEQKGEHHMDPKTAWYRADFHRMSSIRNETLVQARLKLHNAVPGCSHNKQKILIKIHEYEEGKTHLHHMEKSVTKRRFCTRNVTLDIRAAIEKWRVRSRNSTLTIDIGFTMGSRTDQTIPKIVLEMDFILHGGKGKPRQVRSMKEEDCEEENKCCRISLNVSFKDIGWSDWVVAPSSYKMYFCDGSCPHNYKPASMHTLVKSRMHHMSKGATPRPCCVPAAYEPMILMHYDSRGKLKLTPFNDLIVSKCHCA</sequence>
<dbReference type="Proteomes" id="UP000823561">
    <property type="component" value="Chromosome 1"/>
</dbReference>
<keyword evidence="6" id="KW-1015">Disulfide bond</keyword>
<dbReference type="InterPro" id="IPR015615">
    <property type="entry name" value="TGF-beta-rel"/>
</dbReference>
<name>A0AAV6HDB3_9TELE</name>
<organism evidence="11 12">
    <name type="scientific">Alosa alosa</name>
    <name type="common">allis shad</name>
    <dbReference type="NCBI Taxonomy" id="278164"/>
    <lineage>
        <taxon>Eukaryota</taxon>
        <taxon>Metazoa</taxon>
        <taxon>Chordata</taxon>
        <taxon>Craniata</taxon>
        <taxon>Vertebrata</taxon>
        <taxon>Euteleostomi</taxon>
        <taxon>Actinopterygii</taxon>
        <taxon>Neopterygii</taxon>
        <taxon>Teleostei</taxon>
        <taxon>Clupei</taxon>
        <taxon>Clupeiformes</taxon>
        <taxon>Clupeoidei</taxon>
        <taxon>Clupeidae</taxon>
        <taxon>Alosa</taxon>
    </lineage>
</organism>
<dbReference type="Pfam" id="PF00019">
    <property type="entry name" value="TGF_beta"/>
    <property type="match status" value="1"/>
</dbReference>
<evidence type="ECO:0000256" key="8">
    <source>
        <dbReference type="RuleBase" id="RU000354"/>
    </source>
</evidence>
<proteinExistence type="inferred from homology"/>
<dbReference type="GO" id="GO:0008083">
    <property type="term" value="F:growth factor activity"/>
    <property type="evidence" value="ECO:0007669"/>
    <property type="project" value="UniProtKB-KW"/>
</dbReference>
<comment type="subcellular location">
    <subcellularLocation>
        <location evidence="1">Secreted</location>
    </subcellularLocation>
</comment>
<dbReference type="PANTHER" id="PTHR11848:SF78">
    <property type="entry name" value="GROWTH_DIFFERENTIATION FACTOR 15"/>
    <property type="match status" value="1"/>
</dbReference>
<accession>A0AAV6HDB3</accession>
<gene>
    <name evidence="11" type="ORF">AALO_G00002560</name>
</gene>
<keyword evidence="5 8" id="KW-0339">Growth factor</keyword>
<keyword evidence="7" id="KW-0325">Glycoprotein</keyword>
<keyword evidence="12" id="KW-1185">Reference proteome</keyword>
<evidence type="ECO:0000256" key="2">
    <source>
        <dbReference type="ARBA" id="ARBA00006656"/>
    </source>
</evidence>
<evidence type="ECO:0000313" key="11">
    <source>
        <dbReference type="EMBL" id="KAG5285364.1"/>
    </source>
</evidence>
<evidence type="ECO:0000256" key="3">
    <source>
        <dbReference type="ARBA" id="ARBA00022525"/>
    </source>
</evidence>
<feature type="chain" id="PRO_5043450857" description="TGF-beta family profile domain-containing protein" evidence="9">
    <location>
        <begin position="26"/>
        <end position="363"/>
    </location>
</feature>
<keyword evidence="3" id="KW-0964">Secreted</keyword>
<dbReference type="InterPro" id="IPR017948">
    <property type="entry name" value="TGFb_CS"/>
</dbReference>
<dbReference type="Gene3D" id="2.60.120.970">
    <property type="match status" value="1"/>
</dbReference>
<evidence type="ECO:0000259" key="10">
    <source>
        <dbReference type="PROSITE" id="PS51362"/>
    </source>
</evidence>
<evidence type="ECO:0000256" key="1">
    <source>
        <dbReference type="ARBA" id="ARBA00004613"/>
    </source>
</evidence>
<dbReference type="InterPro" id="IPR029034">
    <property type="entry name" value="Cystine-knot_cytokine"/>
</dbReference>
<feature type="domain" description="TGF-beta family profile" evidence="10">
    <location>
        <begin position="249"/>
        <end position="363"/>
    </location>
</feature>
<evidence type="ECO:0000256" key="6">
    <source>
        <dbReference type="ARBA" id="ARBA00023157"/>
    </source>
</evidence>
<dbReference type="PRINTS" id="PR00669">
    <property type="entry name" value="INHIBINA"/>
</dbReference>
<comment type="similarity">
    <text evidence="2 8">Belongs to the TGF-beta family.</text>
</comment>
<dbReference type="CDD" id="cd19376">
    <property type="entry name" value="TGF_beta_GDF15"/>
    <property type="match status" value="1"/>
</dbReference>
<comment type="caution">
    <text evidence="11">The sequence shown here is derived from an EMBL/GenBank/DDBJ whole genome shotgun (WGS) entry which is preliminary data.</text>
</comment>
<dbReference type="GO" id="GO:0005125">
    <property type="term" value="F:cytokine activity"/>
    <property type="evidence" value="ECO:0007669"/>
    <property type="project" value="TreeGrafter"/>
</dbReference>
<dbReference type="SUPFAM" id="SSF57501">
    <property type="entry name" value="Cystine-knot cytokines"/>
    <property type="match status" value="1"/>
</dbReference>
<evidence type="ECO:0000256" key="4">
    <source>
        <dbReference type="ARBA" id="ARBA00022729"/>
    </source>
</evidence>
<dbReference type="GO" id="GO:0005615">
    <property type="term" value="C:extracellular space"/>
    <property type="evidence" value="ECO:0007669"/>
    <property type="project" value="TreeGrafter"/>
</dbReference>
<evidence type="ECO:0000313" key="12">
    <source>
        <dbReference type="Proteomes" id="UP000823561"/>
    </source>
</evidence>
<protein>
    <recommendedName>
        <fullName evidence="10">TGF-beta family profile domain-containing protein</fullName>
    </recommendedName>
</protein>
<dbReference type="PANTHER" id="PTHR11848">
    <property type="entry name" value="TGF-BETA FAMILY"/>
    <property type="match status" value="1"/>
</dbReference>
<dbReference type="FunFam" id="2.10.90.10:FF:000012">
    <property type="entry name" value="Growth/differentiation factor 9 (Predicted)"/>
    <property type="match status" value="1"/>
</dbReference>
<dbReference type="EMBL" id="JADWDJ010000001">
    <property type="protein sequence ID" value="KAG5285364.1"/>
    <property type="molecule type" value="Genomic_DNA"/>
</dbReference>
<evidence type="ECO:0000256" key="5">
    <source>
        <dbReference type="ARBA" id="ARBA00023030"/>
    </source>
</evidence>
<dbReference type="Gene3D" id="2.10.90.10">
    <property type="entry name" value="Cystine-knot cytokines"/>
    <property type="match status" value="1"/>
</dbReference>
<dbReference type="PROSITE" id="PS00250">
    <property type="entry name" value="TGF_BETA_1"/>
    <property type="match status" value="1"/>
</dbReference>